<evidence type="ECO:0000313" key="5">
    <source>
        <dbReference type="EMBL" id="GAA4445113.1"/>
    </source>
</evidence>
<gene>
    <name evidence="5" type="ORF">GCM10023156_04300</name>
</gene>
<dbReference type="RefSeq" id="WP_345318940.1">
    <property type="nucleotide sequence ID" value="NZ_BAABGA010000006.1"/>
</dbReference>
<dbReference type="SMART" id="SM00421">
    <property type="entry name" value="HTH_LUXR"/>
    <property type="match status" value="1"/>
</dbReference>
<keyword evidence="3" id="KW-0804">Transcription</keyword>
<proteinExistence type="predicted"/>
<dbReference type="InterPro" id="IPR036388">
    <property type="entry name" value="WH-like_DNA-bd_sf"/>
</dbReference>
<dbReference type="PANTHER" id="PTHR44688">
    <property type="entry name" value="DNA-BINDING TRANSCRIPTIONAL ACTIVATOR DEVR_DOSR"/>
    <property type="match status" value="1"/>
</dbReference>
<evidence type="ECO:0000313" key="6">
    <source>
        <dbReference type="Proteomes" id="UP001500840"/>
    </source>
</evidence>
<keyword evidence="6" id="KW-1185">Reference proteome</keyword>
<evidence type="ECO:0000259" key="4">
    <source>
        <dbReference type="PROSITE" id="PS50043"/>
    </source>
</evidence>
<dbReference type="Pfam" id="PF00196">
    <property type="entry name" value="GerE"/>
    <property type="match status" value="1"/>
</dbReference>
<dbReference type="Gene3D" id="1.10.10.10">
    <property type="entry name" value="Winged helix-like DNA-binding domain superfamily/Winged helix DNA-binding domain"/>
    <property type="match status" value="1"/>
</dbReference>
<dbReference type="SUPFAM" id="SSF46894">
    <property type="entry name" value="C-terminal effector domain of the bipartite response regulators"/>
    <property type="match status" value="1"/>
</dbReference>
<sequence>MHPEMRPGHDEVDLLQLVVSFADMTWDASVRRQLLLEKLGELLSASAGLWAWGKGRPDTDWPTTIASLQFGLNRSQLALFQQFSLSDKSRQEFQRPLMTHFNQHDGILCAVRSDLVDEAHWNAANWIYNTVHSIGMNSWLHSVRYDCKDTWSSVVLFRDIGVSEFGDREKSVMRRALAGIQWLWAPRVTAETVTPSGHLTGRQRTVMWMLLSGLPRKQIAQQLSITEDTVDNHVKAIFSYFQVESSMELAALFLRSQ</sequence>
<reference evidence="6" key="1">
    <citation type="journal article" date="2019" name="Int. J. Syst. Evol. Microbiol.">
        <title>The Global Catalogue of Microorganisms (GCM) 10K type strain sequencing project: providing services to taxonomists for standard genome sequencing and annotation.</title>
        <authorList>
            <consortium name="The Broad Institute Genomics Platform"/>
            <consortium name="The Broad Institute Genome Sequencing Center for Infectious Disease"/>
            <person name="Wu L."/>
            <person name="Ma J."/>
        </authorList>
    </citation>
    <scope>NUCLEOTIDE SEQUENCE [LARGE SCALE GENOMIC DNA]</scope>
    <source>
        <strain evidence="6">JCM 17759</strain>
    </source>
</reference>
<comment type="caution">
    <text evidence="5">The sequence shown here is derived from an EMBL/GenBank/DDBJ whole genome shotgun (WGS) entry which is preliminary data.</text>
</comment>
<evidence type="ECO:0000256" key="1">
    <source>
        <dbReference type="ARBA" id="ARBA00023015"/>
    </source>
</evidence>
<feature type="domain" description="HTH luxR-type" evidence="4">
    <location>
        <begin position="192"/>
        <end position="257"/>
    </location>
</feature>
<accession>A0ABP8M5X4</accession>
<organism evidence="5 6">
    <name type="scientific">Novipirellula rosea</name>
    <dbReference type="NCBI Taxonomy" id="1031540"/>
    <lineage>
        <taxon>Bacteria</taxon>
        <taxon>Pseudomonadati</taxon>
        <taxon>Planctomycetota</taxon>
        <taxon>Planctomycetia</taxon>
        <taxon>Pirellulales</taxon>
        <taxon>Pirellulaceae</taxon>
        <taxon>Novipirellula</taxon>
    </lineage>
</organism>
<evidence type="ECO:0000256" key="3">
    <source>
        <dbReference type="ARBA" id="ARBA00023163"/>
    </source>
</evidence>
<name>A0ABP8M5X4_9BACT</name>
<keyword evidence="1" id="KW-0805">Transcription regulation</keyword>
<dbReference type="PROSITE" id="PS50043">
    <property type="entry name" value="HTH_LUXR_2"/>
    <property type="match status" value="1"/>
</dbReference>
<protein>
    <recommendedName>
        <fullName evidence="4">HTH luxR-type domain-containing protein</fullName>
    </recommendedName>
</protein>
<dbReference type="InterPro" id="IPR016032">
    <property type="entry name" value="Sig_transdc_resp-reg_C-effctor"/>
</dbReference>
<dbReference type="EMBL" id="BAABGA010000006">
    <property type="protein sequence ID" value="GAA4445113.1"/>
    <property type="molecule type" value="Genomic_DNA"/>
</dbReference>
<dbReference type="PRINTS" id="PR00038">
    <property type="entry name" value="HTHLUXR"/>
</dbReference>
<dbReference type="InterPro" id="IPR000792">
    <property type="entry name" value="Tscrpt_reg_LuxR_C"/>
</dbReference>
<dbReference type="CDD" id="cd06170">
    <property type="entry name" value="LuxR_C_like"/>
    <property type="match status" value="1"/>
</dbReference>
<evidence type="ECO:0000256" key="2">
    <source>
        <dbReference type="ARBA" id="ARBA00023125"/>
    </source>
</evidence>
<keyword evidence="2" id="KW-0238">DNA-binding</keyword>
<dbReference type="PANTHER" id="PTHR44688:SF16">
    <property type="entry name" value="DNA-BINDING TRANSCRIPTIONAL ACTIVATOR DEVR_DOSR"/>
    <property type="match status" value="1"/>
</dbReference>
<dbReference type="Proteomes" id="UP001500840">
    <property type="component" value="Unassembled WGS sequence"/>
</dbReference>